<gene>
    <name evidence="4" type="ORF">CON65_10705</name>
</gene>
<dbReference type="Proteomes" id="UP000221020">
    <property type="component" value="Unassembled WGS sequence"/>
</dbReference>
<evidence type="ECO:0000256" key="1">
    <source>
        <dbReference type="ARBA" id="ARBA00022801"/>
    </source>
</evidence>
<dbReference type="InterPro" id="IPR015797">
    <property type="entry name" value="NUDIX_hydrolase-like_dom_sf"/>
</dbReference>
<comment type="similarity">
    <text evidence="2">Belongs to the Nudix hydrolase family.</text>
</comment>
<organism evidence="4 5">
    <name type="scientific">Bacillus pseudomycoides</name>
    <dbReference type="NCBI Taxonomy" id="64104"/>
    <lineage>
        <taxon>Bacteria</taxon>
        <taxon>Bacillati</taxon>
        <taxon>Bacillota</taxon>
        <taxon>Bacilli</taxon>
        <taxon>Bacillales</taxon>
        <taxon>Bacillaceae</taxon>
        <taxon>Bacillus</taxon>
        <taxon>Bacillus cereus group</taxon>
    </lineage>
</organism>
<dbReference type="PROSITE" id="PS00893">
    <property type="entry name" value="NUDIX_BOX"/>
    <property type="match status" value="1"/>
</dbReference>
<dbReference type="PANTHER" id="PTHR43736">
    <property type="entry name" value="ADP-RIBOSE PYROPHOSPHATASE"/>
    <property type="match status" value="1"/>
</dbReference>
<comment type="caution">
    <text evidence="4">The sequence shown here is derived from an EMBL/GenBank/DDBJ whole genome shotgun (WGS) entry which is preliminary data.</text>
</comment>
<dbReference type="InterPro" id="IPR000086">
    <property type="entry name" value="NUDIX_hydrolase_dom"/>
</dbReference>
<evidence type="ECO:0000313" key="5">
    <source>
        <dbReference type="Proteomes" id="UP000221020"/>
    </source>
</evidence>
<sequence>MKRPLLRAEAIIINEDHSKALVQCDDQETFYRFPGGSIEFGETAREAIIRELLEEYDLQVRVEELAIVNEHIFEVDGELNHQCTFFHWCKPINLTNNVLYHKEHTNIILVWKSIQELKDKPTYPEGIVPLIEQKGDSVAHLLTQKVYS</sequence>
<dbReference type="Gene3D" id="3.90.79.10">
    <property type="entry name" value="Nucleoside Triphosphate Pyrophosphohydrolase"/>
    <property type="match status" value="1"/>
</dbReference>
<evidence type="ECO:0000259" key="3">
    <source>
        <dbReference type="PROSITE" id="PS51462"/>
    </source>
</evidence>
<reference evidence="4 5" key="1">
    <citation type="submission" date="2017-09" db="EMBL/GenBank/DDBJ databases">
        <title>Large-scale bioinformatics analysis of Bacillus genomes uncovers conserved roles of natural products in bacterial physiology.</title>
        <authorList>
            <consortium name="Agbiome Team Llc"/>
            <person name="Bleich R.M."/>
            <person name="Grubbs K.J."/>
            <person name="Santa Maria K.C."/>
            <person name="Allen S.E."/>
            <person name="Farag S."/>
            <person name="Shank E.A."/>
            <person name="Bowers A."/>
        </authorList>
    </citation>
    <scope>NUCLEOTIDE SEQUENCE [LARGE SCALE GENOMIC DNA]</scope>
    <source>
        <strain evidence="4 5">AFS092012</strain>
    </source>
</reference>
<keyword evidence="1 2" id="KW-0378">Hydrolase</keyword>
<dbReference type="InterPro" id="IPR020084">
    <property type="entry name" value="NUDIX_hydrolase_CS"/>
</dbReference>
<dbReference type="GO" id="GO:0016787">
    <property type="term" value="F:hydrolase activity"/>
    <property type="evidence" value="ECO:0007669"/>
    <property type="project" value="UniProtKB-KW"/>
</dbReference>
<dbReference type="EMBL" id="NVOR01000031">
    <property type="protein sequence ID" value="PED82576.1"/>
    <property type="molecule type" value="Genomic_DNA"/>
</dbReference>
<dbReference type="RefSeq" id="WP_097898315.1">
    <property type="nucleotide sequence ID" value="NZ_NVOR01000031.1"/>
</dbReference>
<dbReference type="PROSITE" id="PS51462">
    <property type="entry name" value="NUDIX"/>
    <property type="match status" value="1"/>
</dbReference>
<dbReference type="Pfam" id="PF00293">
    <property type="entry name" value="NUDIX"/>
    <property type="match status" value="1"/>
</dbReference>
<dbReference type="SUPFAM" id="SSF55811">
    <property type="entry name" value="Nudix"/>
    <property type="match status" value="1"/>
</dbReference>
<protein>
    <submittedName>
        <fullName evidence="4">DNA mismatch repair protein MutT</fullName>
    </submittedName>
</protein>
<dbReference type="PRINTS" id="PR00502">
    <property type="entry name" value="NUDIXFAMILY"/>
</dbReference>
<accession>A0AA91VC71</accession>
<dbReference type="InterPro" id="IPR020476">
    <property type="entry name" value="Nudix_hydrolase"/>
</dbReference>
<evidence type="ECO:0000313" key="4">
    <source>
        <dbReference type="EMBL" id="PED82576.1"/>
    </source>
</evidence>
<feature type="domain" description="Nudix hydrolase" evidence="3">
    <location>
        <begin position="4"/>
        <end position="134"/>
    </location>
</feature>
<evidence type="ECO:0000256" key="2">
    <source>
        <dbReference type="RuleBase" id="RU003476"/>
    </source>
</evidence>
<dbReference type="PANTHER" id="PTHR43736:SF2">
    <property type="entry name" value="MUTT_NUDIX FAMILY PROTEIN"/>
    <property type="match status" value="1"/>
</dbReference>
<name>A0AA91VC71_9BACI</name>
<proteinExistence type="inferred from homology"/>
<dbReference type="AlphaFoldDB" id="A0AA91VC71"/>